<dbReference type="InterPro" id="IPR036388">
    <property type="entry name" value="WH-like_DNA-bd_sf"/>
</dbReference>
<keyword evidence="1" id="KW-0805">Transcription regulation</keyword>
<sequence length="149" mass="16725">MEENKGSTPQYRDDMIRLEEAFRLLRKQLLAEWGKENIASLGLTQARVLLILSEAGPQKVSVLADMLFITSGAVTGMADSLIRLGLIRRERGESDRRVVMLEITEAGQQHVKAIKEKRIAIMERITTGLTDQEIHDLTGLLMKIVDSSH</sequence>
<accession>A0A917G2M4</accession>
<keyword evidence="6" id="KW-1185">Reference proteome</keyword>
<keyword evidence="2" id="KW-0238">DNA-binding</keyword>
<dbReference type="GO" id="GO:0003700">
    <property type="term" value="F:DNA-binding transcription factor activity"/>
    <property type="evidence" value="ECO:0007669"/>
    <property type="project" value="InterPro"/>
</dbReference>
<dbReference type="SUPFAM" id="SSF46785">
    <property type="entry name" value="Winged helix' DNA-binding domain"/>
    <property type="match status" value="1"/>
</dbReference>
<organism evidence="5 6">
    <name type="scientific">Paenibacillus abyssi</name>
    <dbReference type="NCBI Taxonomy" id="1340531"/>
    <lineage>
        <taxon>Bacteria</taxon>
        <taxon>Bacillati</taxon>
        <taxon>Bacillota</taxon>
        <taxon>Bacilli</taxon>
        <taxon>Bacillales</taxon>
        <taxon>Paenibacillaceae</taxon>
        <taxon>Paenibacillus</taxon>
    </lineage>
</organism>
<keyword evidence="3" id="KW-0804">Transcription</keyword>
<dbReference type="InterPro" id="IPR036390">
    <property type="entry name" value="WH_DNA-bd_sf"/>
</dbReference>
<dbReference type="Pfam" id="PF01047">
    <property type="entry name" value="MarR"/>
    <property type="match status" value="1"/>
</dbReference>
<dbReference type="GO" id="GO:0003677">
    <property type="term" value="F:DNA binding"/>
    <property type="evidence" value="ECO:0007669"/>
    <property type="project" value="UniProtKB-KW"/>
</dbReference>
<evidence type="ECO:0000256" key="1">
    <source>
        <dbReference type="ARBA" id="ARBA00023015"/>
    </source>
</evidence>
<dbReference type="PRINTS" id="PR00598">
    <property type="entry name" value="HTHMARR"/>
</dbReference>
<dbReference type="PROSITE" id="PS01117">
    <property type="entry name" value="HTH_MARR_1"/>
    <property type="match status" value="1"/>
</dbReference>
<proteinExistence type="predicted"/>
<dbReference type="PANTHER" id="PTHR42756:SF1">
    <property type="entry name" value="TRANSCRIPTIONAL REPRESSOR OF EMRAB OPERON"/>
    <property type="match status" value="1"/>
</dbReference>
<gene>
    <name evidence="5" type="ORF">GCM10010916_40580</name>
</gene>
<dbReference type="SMART" id="SM00347">
    <property type="entry name" value="HTH_MARR"/>
    <property type="match status" value="1"/>
</dbReference>
<dbReference type="EMBL" id="BMGR01000015">
    <property type="protein sequence ID" value="GGG19644.1"/>
    <property type="molecule type" value="Genomic_DNA"/>
</dbReference>
<name>A0A917G2M4_9BACL</name>
<evidence type="ECO:0000313" key="6">
    <source>
        <dbReference type="Proteomes" id="UP000644756"/>
    </source>
</evidence>
<protein>
    <recommendedName>
        <fullName evidence="4">HTH marR-type domain-containing protein</fullName>
    </recommendedName>
</protein>
<evidence type="ECO:0000256" key="3">
    <source>
        <dbReference type="ARBA" id="ARBA00023163"/>
    </source>
</evidence>
<evidence type="ECO:0000256" key="2">
    <source>
        <dbReference type="ARBA" id="ARBA00023125"/>
    </source>
</evidence>
<reference evidence="5" key="2">
    <citation type="submission" date="2020-09" db="EMBL/GenBank/DDBJ databases">
        <authorList>
            <person name="Sun Q."/>
            <person name="Zhou Y."/>
        </authorList>
    </citation>
    <scope>NUCLEOTIDE SEQUENCE</scope>
    <source>
        <strain evidence="5">CGMCC 1.12987</strain>
    </source>
</reference>
<dbReference type="Proteomes" id="UP000644756">
    <property type="component" value="Unassembled WGS sequence"/>
</dbReference>
<dbReference type="InterPro" id="IPR023187">
    <property type="entry name" value="Tscrpt_reg_MarR-type_CS"/>
</dbReference>
<feature type="domain" description="HTH marR-type" evidence="4">
    <location>
        <begin position="11"/>
        <end position="146"/>
    </location>
</feature>
<dbReference type="Gene3D" id="1.10.10.10">
    <property type="entry name" value="Winged helix-like DNA-binding domain superfamily/Winged helix DNA-binding domain"/>
    <property type="match status" value="1"/>
</dbReference>
<comment type="caution">
    <text evidence="5">The sequence shown here is derived from an EMBL/GenBank/DDBJ whole genome shotgun (WGS) entry which is preliminary data.</text>
</comment>
<dbReference type="PANTHER" id="PTHR42756">
    <property type="entry name" value="TRANSCRIPTIONAL REGULATOR, MARR"/>
    <property type="match status" value="1"/>
</dbReference>
<reference evidence="5" key="1">
    <citation type="journal article" date="2014" name="Int. J. Syst. Evol. Microbiol.">
        <title>Complete genome sequence of Corynebacterium casei LMG S-19264T (=DSM 44701T), isolated from a smear-ripened cheese.</title>
        <authorList>
            <consortium name="US DOE Joint Genome Institute (JGI-PGF)"/>
            <person name="Walter F."/>
            <person name="Albersmeier A."/>
            <person name="Kalinowski J."/>
            <person name="Ruckert C."/>
        </authorList>
    </citation>
    <scope>NUCLEOTIDE SEQUENCE</scope>
    <source>
        <strain evidence="5">CGMCC 1.12987</strain>
    </source>
</reference>
<evidence type="ECO:0000259" key="4">
    <source>
        <dbReference type="PROSITE" id="PS50995"/>
    </source>
</evidence>
<dbReference type="RefSeq" id="WP_188532895.1">
    <property type="nucleotide sequence ID" value="NZ_BMGR01000015.1"/>
</dbReference>
<dbReference type="AlphaFoldDB" id="A0A917G2M4"/>
<dbReference type="PROSITE" id="PS50995">
    <property type="entry name" value="HTH_MARR_2"/>
    <property type="match status" value="1"/>
</dbReference>
<dbReference type="InterPro" id="IPR000835">
    <property type="entry name" value="HTH_MarR-typ"/>
</dbReference>
<evidence type="ECO:0000313" key="5">
    <source>
        <dbReference type="EMBL" id="GGG19644.1"/>
    </source>
</evidence>